<gene>
    <name evidence="1" type="ORF">N7532_009929</name>
</gene>
<dbReference type="RefSeq" id="XP_056469836.1">
    <property type="nucleotide sequence ID" value="XM_056622420.1"/>
</dbReference>
<evidence type="ECO:0000313" key="1">
    <source>
        <dbReference type="EMBL" id="KAJ5085158.1"/>
    </source>
</evidence>
<reference evidence="1" key="2">
    <citation type="journal article" date="2023" name="IMA Fungus">
        <title>Comparative genomic study of the Penicillium genus elucidates a diverse pangenome and 15 lateral gene transfer events.</title>
        <authorList>
            <person name="Petersen C."/>
            <person name="Sorensen T."/>
            <person name="Nielsen M.R."/>
            <person name="Sondergaard T.E."/>
            <person name="Sorensen J.L."/>
            <person name="Fitzpatrick D.A."/>
            <person name="Frisvad J.C."/>
            <person name="Nielsen K.L."/>
        </authorList>
    </citation>
    <scope>NUCLEOTIDE SEQUENCE</scope>
    <source>
        <strain evidence="1">IBT 30761</strain>
    </source>
</reference>
<keyword evidence="2" id="KW-1185">Reference proteome</keyword>
<protein>
    <submittedName>
        <fullName evidence="1">Uncharacterized protein</fullName>
    </submittedName>
</protein>
<reference evidence="1" key="1">
    <citation type="submission" date="2022-11" db="EMBL/GenBank/DDBJ databases">
        <authorList>
            <person name="Petersen C."/>
        </authorList>
    </citation>
    <scope>NUCLEOTIDE SEQUENCE</scope>
    <source>
        <strain evidence="1">IBT 30761</strain>
    </source>
</reference>
<proteinExistence type="predicted"/>
<comment type="caution">
    <text evidence="1">The sequence shown here is derived from an EMBL/GenBank/DDBJ whole genome shotgun (WGS) entry which is preliminary data.</text>
</comment>
<sequence>MYIDQNGEEQKILRLVGSEGITILAKTGYLPTVKTSEGDESAGSVSDLVVVARLVEGVSITPLETHTTIHVGCTIILYTIWFHKPYNLTQFIEVSGPDVESIGAIFNFYSISQS</sequence>
<evidence type="ECO:0000313" key="2">
    <source>
        <dbReference type="Proteomes" id="UP001149074"/>
    </source>
</evidence>
<dbReference type="AlphaFoldDB" id="A0A9W9ENL4"/>
<name>A0A9W9ENL4_9EURO</name>
<dbReference type="GeneID" id="81361399"/>
<dbReference type="Proteomes" id="UP001149074">
    <property type="component" value="Unassembled WGS sequence"/>
</dbReference>
<organism evidence="1 2">
    <name type="scientific">Penicillium argentinense</name>
    <dbReference type="NCBI Taxonomy" id="1131581"/>
    <lineage>
        <taxon>Eukaryota</taxon>
        <taxon>Fungi</taxon>
        <taxon>Dikarya</taxon>
        <taxon>Ascomycota</taxon>
        <taxon>Pezizomycotina</taxon>
        <taxon>Eurotiomycetes</taxon>
        <taxon>Eurotiomycetidae</taxon>
        <taxon>Eurotiales</taxon>
        <taxon>Aspergillaceae</taxon>
        <taxon>Penicillium</taxon>
    </lineage>
</organism>
<dbReference type="EMBL" id="JAPQKI010000010">
    <property type="protein sequence ID" value="KAJ5085158.1"/>
    <property type="molecule type" value="Genomic_DNA"/>
</dbReference>
<dbReference type="OrthoDB" id="4284706at2759"/>
<accession>A0A9W9ENL4</accession>